<protein>
    <submittedName>
        <fullName evidence="1">Uncharacterized protein</fullName>
    </submittedName>
</protein>
<comment type="caution">
    <text evidence="1">The sequence shown here is derived from an EMBL/GenBank/DDBJ whole genome shotgun (WGS) entry which is preliminary data.</text>
</comment>
<reference evidence="1" key="1">
    <citation type="journal article" date="2012" name="PLoS ONE">
        <title>Gene sets for utilization of primary and secondary nutrition supplies in the distal gut of endangered iberian lynx.</title>
        <authorList>
            <person name="Alcaide M."/>
            <person name="Messina E."/>
            <person name="Richter M."/>
            <person name="Bargiela R."/>
            <person name="Peplies J."/>
            <person name="Huws S.A."/>
            <person name="Newbold C.J."/>
            <person name="Golyshin P.N."/>
            <person name="Simon M.A."/>
            <person name="Lopez G."/>
            <person name="Yakimov M.M."/>
            <person name="Ferrer M."/>
        </authorList>
    </citation>
    <scope>NUCLEOTIDE SEQUENCE</scope>
</reference>
<dbReference type="EMBL" id="AMCI01004831">
    <property type="protein sequence ID" value="EJW97313.1"/>
    <property type="molecule type" value="Genomic_DNA"/>
</dbReference>
<dbReference type="AlphaFoldDB" id="J9FS39"/>
<evidence type="ECO:0000313" key="1">
    <source>
        <dbReference type="EMBL" id="EJW97313.1"/>
    </source>
</evidence>
<accession>J9FS39</accession>
<proteinExistence type="predicted"/>
<organism evidence="1">
    <name type="scientific">gut metagenome</name>
    <dbReference type="NCBI Taxonomy" id="749906"/>
    <lineage>
        <taxon>unclassified sequences</taxon>
        <taxon>metagenomes</taxon>
        <taxon>organismal metagenomes</taxon>
    </lineage>
</organism>
<sequence>MWKHKIILLLSISLLTAIHKIQRLNQCIIIRNATVWLPFLMRLTV</sequence>
<name>J9FS39_9ZZZZ</name>
<gene>
    <name evidence="1" type="ORF">EVA_14577</name>
</gene>